<feature type="domain" description="PTS EIIB type-3" evidence="8">
    <location>
        <begin position="1"/>
        <end position="102"/>
    </location>
</feature>
<name>A0A3E0K7V2_9BACI</name>
<dbReference type="Pfam" id="PF02302">
    <property type="entry name" value="PTS_IIB"/>
    <property type="match status" value="1"/>
</dbReference>
<keyword evidence="2" id="KW-0597">Phosphoprotein</keyword>
<evidence type="ECO:0000256" key="3">
    <source>
        <dbReference type="ARBA" id="ARBA00022597"/>
    </source>
</evidence>
<dbReference type="GO" id="GO:0008982">
    <property type="term" value="F:protein-N(PI)-phosphohistidine-sugar phosphotransferase activity"/>
    <property type="evidence" value="ECO:0007669"/>
    <property type="project" value="InterPro"/>
</dbReference>
<keyword evidence="5" id="KW-0598">Phosphotransferase system</keyword>
<evidence type="ECO:0000256" key="5">
    <source>
        <dbReference type="ARBA" id="ARBA00022683"/>
    </source>
</evidence>
<dbReference type="GO" id="GO:0016301">
    <property type="term" value="F:kinase activity"/>
    <property type="evidence" value="ECO:0007669"/>
    <property type="project" value="UniProtKB-KW"/>
</dbReference>
<dbReference type="InterPro" id="IPR051819">
    <property type="entry name" value="PTS_sugar-specific_EIIB"/>
</dbReference>
<evidence type="ECO:0000256" key="6">
    <source>
        <dbReference type="ARBA" id="ARBA00022777"/>
    </source>
</evidence>
<evidence type="ECO:0000313" key="10">
    <source>
        <dbReference type="Proteomes" id="UP000257014"/>
    </source>
</evidence>
<comment type="caution">
    <text evidence="9">The sequence shown here is derived from an EMBL/GenBank/DDBJ whole genome shotgun (WGS) entry which is preliminary data.</text>
</comment>
<evidence type="ECO:0000256" key="1">
    <source>
        <dbReference type="ARBA" id="ARBA00022448"/>
    </source>
</evidence>
<dbReference type="PANTHER" id="PTHR34581">
    <property type="entry name" value="PTS SYSTEM N,N'-DIACETYLCHITOBIOSE-SPECIFIC EIIB COMPONENT"/>
    <property type="match status" value="1"/>
</dbReference>
<dbReference type="Gene3D" id="3.40.50.2300">
    <property type="match status" value="1"/>
</dbReference>
<dbReference type="PANTHER" id="PTHR34581:SF2">
    <property type="entry name" value="PTS SYSTEM N,N'-DIACETYLCHITOBIOSE-SPECIFIC EIIB COMPONENT"/>
    <property type="match status" value="1"/>
</dbReference>
<dbReference type="InterPro" id="IPR013012">
    <property type="entry name" value="PTS_EIIB_3"/>
</dbReference>
<accession>A0A3E0K7V2</accession>
<organism evidence="9 10">
    <name type="scientific">Caldibacillus debilis</name>
    <dbReference type="NCBI Taxonomy" id="301148"/>
    <lineage>
        <taxon>Bacteria</taxon>
        <taxon>Bacillati</taxon>
        <taxon>Bacillota</taxon>
        <taxon>Bacilli</taxon>
        <taxon>Bacillales</taxon>
        <taxon>Bacillaceae</taxon>
        <taxon>Caldibacillus</taxon>
    </lineage>
</organism>
<sequence length="102" mass="11159">MKKILLVCAAGMSTSILVNRMKDAAKEKGIEADIFSMPISDIGPVIDEVDIILLGPQVRYQKQNVENLVNGRVPVETIDMQAYGTMDGKAVLNRALELINKS</sequence>
<protein>
    <submittedName>
        <fullName evidence="9">PTS sugar transporter subunit IIB</fullName>
    </submittedName>
</protein>
<reference evidence="9 10" key="1">
    <citation type="submission" date="2018-03" db="EMBL/GenBank/DDBJ databases">
        <authorList>
            <person name="Keele B.F."/>
        </authorList>
    </citation>
    <scope>NUCLEOTIDE SEQUENCE [LARGE SCALE GENOMIC DNA]</scope>
    <source>
        <strain evidence="9">ZCTH4_d</strain>
    </source>
</reference>
<dbReference type="Proteomes" id="UP000257014">
    <property type="component" value="Unassembled WGS sequence"/>
</dbReference>
<dbReference type="GO" id="GO:0009401">
    <property type="term" value="P:phosphoenolpyruvate-dependent sugar phosphotransferase system"/>
    <property type="evidence" value="ECO:0007669"/>
    <property type="project" value="UniProtKB-KW"/>
</dbReference>
<dbReference type="PROSITE" id="PS51100">
    <property type="entry name" value="PTS_EIIB_TYPE_3"/>
    <property type="match status" value="1"/>
</dbReference>
<dbReference type="EMBL" id="QEWE01000008">
    <property type="protein sequence ID" value="REJ30859.1"/>
    <property type="molecule type" value="Genomic_DNA"/>
</dbReference>
<evidence type="ECO:0000259" key="8">
    <source>
        <dbReference type="PROSITE" id="PS51100"/>
    </source>
</evidence>
<dbReference type="RefSeq" id="WP_061568290.1">
    <property type="nucleotide sequence ID" value="NZ_JBAIZG010000063.1"/>
</dbReference>
<feature type="modified residue" description="Phosphocysteine; by EIIA" evidence="7">
    <location>
        <position position="8"/>
    </location>
</feature>
<keyword evidence="6" id="KW-0418">Kinase</keyword>
<dbReference type="CDD" id="cd05564">
    <property type="entry name" value="PTS_IIB_chitobiose_lichenan"/>
    <property type="match status" value="1"/>
</dbReference>
<evidence type="ECO:0000313" key="9">
    <source>
        <dbReference type="EMBL" id="REJ30859.1"/>
    </source>
</evidence>
<evidence type="ECO:0000256" key="7">
    <source>
        <dbReference type="PROSITE-ProRule" id="PRU00423"/>
    </source>
</evidence>
<dbReference type="SUPFAM" id="SSF52794">
    <property type="entry name" value="PTS system IIB component-like"/>
    <property type="match status" value="1"/>
</dbReference>
<keyword evidence="1" id="KW-0813">Transport</keyword>
<evidence type="ECO:0000256" key="4">
    <source>
        <dbReference type="ARBA" id="ARBA00022679"/>
    </source>
</evidence>
<proteinExistence type="predicted"/>
<gene>
    <name evidence="9" type="ORF">C6P37_02200</name>
</gene>
<evidence type="ECO:0000256" key="2">
    <source>
        <dbReference type="ARBA" id="ARBA00022553"/>
    </source>
</evidence>
<dbReference type="AlphaFoldDB" id="A0A3E0K7V2"/>
<dbReference type="InterPro" id="IPR036095">
    <property type="entry name" value="PTS_EIIB-like_sf"/>
</dbReference>
<dbReference type="InterPro" id="IPR003501">
    <property type="entry name" value="PTS_EIIB_2/3"/>
</dbReference>
<dbReference type="OrthoDB" id="9808134at2"/>
<keyword evidence="4" id="KW-0808">Transferase</keyword>
<keyword evidence="3 9" id="KW-0762">Sugar transport</keyword>